<protein>
    <recommendedName>
        <fullName evidence="4">VTT domain-containing protein</fullName>
    </recommendedName>
</protein>
<accession>A0A7S8F4L4</accession>
<organism evidence="2 3">
    <name type="scientific">Qipengyuania soli</name>
    <dbReference type="NCBI Taxonomy" id="2782568"/>
    <lineage>
        <taxon>Bacteria</taxon>
        <taxon>Pseudomonadati</taxon>
        <taxon>Pseudomonadota</taxon>
        <taxon>Alphaproteobacteria</taxon>
        <taxon>Sphingomonadales</taxon>
        <taxon>Erythrobacteraceae</taxon>
        <taxon>Qipengyuania</taxon>
    </lineage>
</organism>
<dbReference type="Proteomes" id="UP000594459">
    <property type="component" value="Chromosome"/>
</dbReference>
<reference evidence="2 3" key="1">
    <citation type="submission" date="2020-11" db="EMBL/GenBank/DDBJ databases">
        <title>The genome sequence of Erythrobacter sp. 6D36.</title>
        <authorList>
            <person name="Liu Y."/>
        </authorList>
    </citation>
    <scope>NUCLEOTIDE SEQUENCE [LARGE SCALE GENOMIC DNA]</scope>
    <source>
        <strain evidence="2 3">6D36</strain>
    </source>
</reference>
<evidence type="ECO:0008006" key="4">
    <source>
        <dbReference type="Google" id="ProtNLM"/>
    </source>
</evidence>
<evidence type="ECO:0000313" key="3">
    <source>
        <dbReference type="Proteomes" id="UP000594459"/>
    </source>
</evidence>
<feature type="transmembrane region" description="Helical" evidence="1">
    <location>
        <begin position="7"/>
        <end position="33"/>
    </location>
</feature>
<dbReference type="AlphaFoldDB" id="A0A7S8F4L4"/>
<evidence type="ECO:0000313" key="2">
    <source>
        <dbReference type="EMBL" id="QPC99056.1"/>
    </source>
</evidence>
<keyword evidence="3" id="KW-1185">Reference proteome</keyword>
<keyword evidence="1" id="KW-1133">Transmembrane helix</keyword>
<feature type="transmembrane region" description="Helical" evidence="1">
    <location>
        <begin position="39"/>
        <end position="57"/>
    </location>
</feature>
<dbReference type="RefSeq" id="WP_200982071.1">
    <property type="nucleotide sequence ID" value="NZ_CP064654.1"/>
</dbReference>
<evidence type="ECO:0000256" key="1">
    <source>
        <dbReference type="SAM" id="Phobius"/>
    </source>
</evidence>
<gene>
    <name evidence="2" type="ORF">IRL76_00235</name>
</gene>
<feature type="transmembrane region" description="Helical" evidence="1">
    <location>
        <begin position="121"/>
        <end position="140"/>
    </location>
</feature>
<feature type="transmembrane region" description="Helical" evidence="1">
    <location>
        <begin position="161"/>
        <end position="179"/>
    </location>
</feature>
<name>A0A7S8F4L4_9SPHN</name>
<keyword evidence="1" id="KW-0472">Membrane</keyword>
<dbReference type="KEGG" id="qso:IRL76_00235"/>
<sequence length="193" mass="20701">MAEYLIFFALVFGVNLLPAFGPPTWSIIALYAFNSDLELAPLVGLAAVAAASGRFLLGHATRALGTRFLSVKTKANLTAARQMLEARRRNTLLALGLFAISPVPSAQLFEAAGLARLRLLPFTVAFFTGRVMSYAFYGLTAQSIRSTSMGEVLREEISSPLGIALQVAMLAGLVLLARIDWGAKLTPRDSNTP</sequence>
<dbReference type="EMBL" id="CP064654">
    <property type="protein sequence ID" value="QPC99056.1"/>
    <property type="molecule type" value="Genomic_DNA"/>
</dbReference>
<feature type="transmembrane region" description="Helical" evidence="1">
    <location>
        <begin position="91"/>
        <end position="109"/>
    </location>
</feature>
<keyword evidence="1" id="KW-0812">Transmembrane</keyword>
<proteinExistence type="predicted"/>